<accession>A0ABQ9UIY8</accession>
<reference evidence="2 3" key="1">
    <citation type="submission" date="2023-05" db="EMBL/GenBank/DDBJ databases">
        <title>B98-5 Cell Line De Novo Hybrid Assembly: An Optical Mapping Approach.</title>
        <authorList>
            <person name="Kananen K."/>
            <person name="Auerbach J.A."/>
            <person name="Kautto E."/>
            <person name="Blachly J.S."/>
        </authorList>
    </citation>
    <scope>NUCLEOTIDE SEQUENCE [LARGE SCALE GENOMIC DNA]</scope>
    <source>
        <strain evidence="2">B95-8</strain>
        <tissue evidence="2">Cell line</tissue>
    </source>
</reference>
<feature type="compositionally biased region" description="Basic and acidic residues" evidence="1">
    <location>
        <begin position="1"/>
        <end position="10"/>
    </location>
</feature>
<comment type="caution">
    <text evidence="2">The sequence shown here is derived from an EMBL/GenBank/DDBJ whole genome shotgun (WGS) entry which is preliminary data.</text>
</comment>
<evidence type="ECO:0000256" key="1">
    <source>
        <dbReference type="SAM" id="MobiDB-lite"/>
    </source>
</evidence>
<dbReference type="EMBL" id="JASSZA010000012">
    <property type="protein sequence ID" value="KAK2097019.1"/>
    <property type="molecule type" value="Genomic_DNA"/>
</dbReference>
<protein>
    <submittedName>
        <fullName evidence="2">Uncharacterized protein</fullName>
    </submittedName>
</protein>
<sequence>MAQVETRELARSVGTARCAGTKAPEETIEGWQSVLPTWTTRACSQDQLLLIPLKNSEEVEKYPQ</sequence>
<proteinExistence type="predicted"/>
<gene>
    <name evidence="2" type="ORF">P7K49_026053</name>
</gene>
<name>A0ABQ9UIY8_SAGOE</name>
<feature type="region of interest" description="Disordered" evidence="1">
    <location>
        <begin position="1"/>
        <end position="24"/>
    </location>
</feature>
<organism evidence="2 3">
    <name type="scientific">Saguinus oedipus</name>
    <name type="common">Cotton-top tamarin</name>
    <name type="synonym">Oedipomidas oedipus</name>
    <dbReference type="NCBI Taxonomy" id="9490"/>
    <lineage>
        <taxon>Eukaryota</taxon>
        <taxon>Metazoa</taxon>
        <taxon>Chordata</taxon>
        <taxon>Craniata</taxon>
        <taxon>Vertebrata</taxon>
        <taxon>Euteleostomi</taxon>
        <taxon>Mammalia</taxon>
        <taxon>Eutheria</taxon>
        <taxon>Euarchontoglires</taxon>
        <taxon>Primates</taxon>
        <taxon>Haplorrhini</taxon>
        <taxon>Platyrrhini</taxon>
        <taxon>Cebidae</taxon>
        <taxon>Callitrichinae</taxon>
        <taxon>Saguinus</taxon>
    </lineage>
</organism>
<keyword evidence="3" id="KW-1185">Reference proteome</keyword>
<evidence type="ECO:0000313" key="3">
    <source>
        <dbReference type="Proteomes" id="UP001266305"/>
    </source>
</evidence>
<evidence type="ECO:0000313" key="2">
    <source>
        <dbReference type="EMBL" id="KAK2097019.1"/>
    </source>
</evidence>
<dbReference type="Proteomes" id="UP001266305">
    <property type="component" value="Unassembled WGS sequence"/>
</dbReference>